<reference evidence="1 2" key="1">
    <citation type="journal article" date="2018" name="Sci. Rep.">
        <title>Genomic signatures of local adaptation to the degree of environmental predictability in rotifers.</title>
        <authorList>
            <person name="Franch-Gras L."/>
            <person name="Hahn C."/>
            <person name="Garcia-Roger E.M."/>
            <person name="Carmona M.J."/>
            <person name="Serra M."/>
            <person name="Gomez A."/>
        </authorList>
    </citation>
    <scope>NUCLEOTIDE SEQUENCE [LARGE SCALE GENOMIC DNA]</scope>
    <source>
        <strain evidence="1">HYR1</strain>
    </source>
</reference>
<protein>
    <submittedName>
        <fullName evidence="1">Uncharacterized protein</fullName>
    </submittedName>
</protein>
<comment type="caution">
    <text evidence="1">The sequence shown here is derived from an EMBL/GenBank/DDBJ whole genome shotgun (WGS) entry which is preliminary data.</text>
</comment>
<keyword evidence="2" id="KW-1185">Reference proteome</keyword>
<feature type="non-terminal residue" evidence="1">
    <location>
        <position position="125"/>
    </location>
</feature>
<sequence>MKSYFESKSSKDFKNSKKFWNFYKSSIKTRGDADLGSFPEELVWDDIKANNLVDQVEMLNSCFASIASSSLSGEHDSAKFIFDGFKELKLNNCFLTPRFSFHEFSIDEIKEALNELTASSSPGYI</sequence>
<name>A0A3M7QQ36_BRAPC</name>
<evidence type="ECO:0000313" key="1">
    <source>
        <dbReference type="EMBL" id="RNA13460.1"/>
    </source>
</evidence>
<proteinExistence type="predicted"/>
<dbReference type="Proteomes" id="UP000276133">
    <property type="component" value="Unassembled WGS sequence"/>
</dbReference>
<dbReference type="EMBL" id="REGN01005407">
    <property type="protein sequence ID" value="RNA13460.1"/>
    <property type="molecule type" value="Genomic_DNA"/>
</dbReference>
<dbReference type="AlphaFoldDB" id="A0A3M7QQ36"/>
<gene>
    <name evidence="1" type="ORF">BpHYR1_038323</name>
</gene>
<accession>A0A3M7QQ36</accession>
<evidence type="ECO:0000313" key="2">
    <source>
        <dbReference type="Proteomes" id="UP000276133"/>
    </source>
</evidence>
<organism evidence="1 2">
    <name type="scientific">Brachionus plicatilis</name>
    <name type="common">Marine rotifer</name>
    <name type="synonym">Brachionus muelleri</name>
    <dbReference type="NCBI Taxonomy" id="10195"/>
    <lineage>
        <taxon>Eukaryota</taxon>
        <taxon>Metazoa</taxon>
        <taxon>Spiralia</taxon>
        <taxon>Gnathifera</taxon>
        <taxon>Rotifera</taxon>
        <taxon>Eurotatoria</taxon>
        <taxon>Monogononta</taxon>
        <taxon>Pseudotrocha</taxon>
        <taxon>Ploima</taxon>
        <taxon>Brachionidae</taxon>
        <taxon>Brachionus</taxon>
    </lineage>
</organism>